<feature type="compositionally biased region" description="Basic and acidic residues" evidence="4">
    <location>
        <begin position="978"/>
        <end position="995"/>
    </location>
</feature>
<reference evidence="5 6" key="1">
    <citation type="submission" date="2018-03" db="EMBL/GenBank/DDBJ databases">
        <title>Finding Nemo's genes: A chromosome-scale reference assembly of the genome of the orange clownfish Amphiprion percula.</title>
        <authorList>
            <person name="Lehmann R."/>
        </authorList>
    </citation>
    <scope>NUCLEOTIDE SEQUENCE</scope>
</reference>
<evidence type="ECO:0000313" key="5">
    <source>
        <dbReference type="Ensembl" id="ENSAPEP00000004050.1"/>
    </source>
</evidence>
<evidence type="ECO:0000256" key="3">
    <source>
        <dbReference type="SAM" id="Coils"/>
    </source>
</evidence>
<feature type="compositionally biased region" description="Basic and acidic residues" evidence="4">
    <location>
        <begin position="906"/>
        <end position="923"/>
    </location>
</feature>
<feature type="compositionally biased region" description="Basic and acidic residues" evidence="4">
    <location>
        <begin position="618"/>
        <end position="634"/>
    </location>
</feature>
<dbReference type="PANTHER" id="PTHR19212">
    <property type="entry name" value="LEUCINE RICH REPEAT IN FLII INTERACTING PROTEIN"/>
    <property type="match status" value="1"/>
</dbReference>
<keyword evidence="6" id="KW-1185">Reference proteome</keyword>
<feature type="compositionally biased region" description="Basic and acidic residues" evidence="4">
    <location>
        <begin position="654"/>
        <end position="679"/>
    </location>
</feature>
<feature type="compositionally biased region" description="Basic and acidic residues" evidence="4">
    <location>
        <begin position="1370"/>
        <end position="1382"/>
    </location>
</feature>
<feature type="compositionally biased region" description="Polar residues" evidence="4">
    <location>
        <begin position="1402"/>
        <end position="1411"/>
    </location>
</feature>
<feature type="region of interest" description="Disordered" evidence="4">
    <location>
        <begin position="1129"/>
        <end position="1292"/>
    </location>
</feature>
<feature type="coiled-coil region" evidence="3">
    <location>
        <begin position="248"/>
        <end position="275"/>
    </location>
</feature>
<dbReference type="PANTHER" id="PTHR19212:SF5">
    <property type="entry name" value="LEUCINE-RICH REPEAT FLIGHTLESS-INTERACTING PROTEIN 1"/>
    <property type="match status" value="1"/>
</dbReference>
<feature type="compositionally biased region" description="Basic and acidic residues" evidence="4">
    <location>
        <begin position="351"/>
        <end position="360"/>
    </location>
</feature>
<feature type="compositionally biased region" description="Acidic residues" evidence="4">
    <location>
        <begin position="1228"/>
        <end position="1249"/>
    </location>
</feature>
<dbReference type="GO" id="GO:0000981">
    <property type="term" value="F:DNA-binding transcription factor activity, RNA polymerase II-specific"/>
    <property type="evidence" value="ECO:0007669"/>
    <property type="project" value="TreeGrafter"/>
</dbReference>
<feature type="compositionally biased region" description="Polar residues" evidence="4">
    <location>
        <begin position="361"/>
        <end position="370"/>
    </location>
</feature>
<feature type="compositionally biased region" description="Acidic residues" evidence="4">
    <location>
        <begin position="539"/>
        <end position="550"/>
    </location>
</feature>
<evidence type="ECO:0000256" key="1">
    <source>
        <dbReference type="ARBA" id="ARBA00008275"/>
    </source>
</evidence>
<proteinExistence type="inferred from homology"/>
<feature type="compositionally biased region" description="Low complexity" evidence="4">
    <location>
        <begin position="788"/>
        <end position="797"/>
    </location>
</feature>
<feature type="region of interest" description="Disordered" evidence="4">
    <location>
        <begin position="695"/>
        <end position="1112"/>
    </location>
</feature>
<dbReference type="GeneTree" id="ENSGT00530000063564"/>
<feature type="compositionally biased region" description="Low complexity" evidence="4">
    <location>
        <begin position="88"/>
        <end position="108"/>
    </location>
</feature>
<dbReference type="OMA" id="ESIVEPH"/>
<reference evidence="5" key="2">
    <citation type="submission" date="2025-08" db="UniProtKB">
        <authorList>
            <consortium name="Ensembl"/>
        </authorList>
    </citation>
    <scope>IDENTIFICATION</scope>
</reference>
<feature type="compositionally biased region" description="Basic residues" evidence="4">
    <location>
        <begin position="557"/>
        <end position="571"/>
    </location>
</feature>
<dbReference type="Proteomes" id="UP000265080">
    <property type="component" value="Chromosome 12"/>
</dbReference>
<feature type="compositionally biased region" description="Basic and acidic residues" evidence="4">
    <location>
        <begin position="1277"/>
        <end position="1286"/>
    </location>
</feature>
<feature type="compositionally biased region" description="Acidic residues" evidence="4">
    <location>
        <begin position="739"/>
        <end position="751"/>
    </location>
</feature>
<feature type="compositionally biased region" description="Polar residues" evidence="4">
    <location>
        <begin position="527"/>
        <end position="537"/>
    </location>
</feature>
<feature type="region of interest" description="Disordered" evidence="4">
    <location>
        <begin position="1457"/>
        <end position="1492"/>
    </location>
</feature>
<feature type="compositionally biased region" description="Low complexity" evidence="4">
    <location>
        <begin position="1040"/>
        <end position="1049"/>
    </location>
</feature>
<feature type="region of interest" description="Disordered" evidence="4">
    <location>
        <begin position="1591"/>
        <end position="1633"/>
    </location>
</feature>
<accession>A0A3P8RWJ3</accession>
<feature type="compositionally biased region" description="Basic and acidic residues" evidence="4">
    <location>
        <begin position="870"/>
        <end position="887"/>
    </location>
</feature>
<feature type="compositionally biased region" description="Acidic residues" evidence="4">
    <location>
        <begin position="775"/>
        <end position="787"/>
    </location>
</feature>
<feature type="compositionally biased region" description="Acidic residues" evidence="4">
    <location>
        <begin position="1412"/>
        <end position="1428"/>
    </location>
</feature>
<dbReference type="Pfam" id="PF09738">
    <property type="entry name" value="LRRFIP"/>
    <property type="match status" value="1"/>
</dbReference>
<keyword evidence="2 3" id="KW-0175">Coiled coil</keyword>
<feature type="region of interest" description="Disordered" evidence="4">
    <location>
        <begin position="54"/>
        <end position="116"/>
    </location>
</feature>
<feature type="compositionally biased region" description="Polar residues" evidence="4">
    <location>
        <begin position="500"/>
        <end position="512"/>
    </location>
</feature>
<feature type="compositionally biased region" description="Basic and acidic residues" evidence="4">
    <location>
        <begin position="713"/>
        <end position="732"/>
    </location>
</feature>
<dbReference type="GO" id="GO:0000978">
    <property type="term" value="F:RNA polymerase II cis-regulatory region sequence-specific DNA binding"/>
    <property type="evidence" value="ECO:0007669"/>
    <property type="project" value="TreeGrafter"/>
</dbReference>
<evidence type="ECO:0000256" key="4">
    <source>
        <dbReference type="SAM" id="MobiDB-lite"/>
    </source>
</evidence>
<feature type="compositionally biased region" description="Polar residues" evidence="4">
    <location>
        <begin position="1461"/>
        <end position="1484"/>
    </location>
</feature>
<feature type="compositionally biased region" description="Low complexity" evidence="4">
    <location>
        <begin position="966"/>
        <end position="977"/>
    </location>
</feature>
<feature type="compositionally biased region" description="Basic and acidic residues" evidence="4">
    <location>
        <begin position="942"/>
        <end position="959"/>
    </location>
</feature>
<feature type="region of interest" description="Disordered" evidence="4">
    <location>
        <begin position="286"/>
        <end position="411"/>
    </location>
</feature>
<feature type="region of interest" description="Disordered" evidence="4">
    <location>
        <begin position="1"/>
        <end position="22"/>
    </location>
</feature>
<feature type="compositionally biased region" description="Acidic residues" evidence="4">
    <location>
        <begin position="1358"/>
        <end position="1368"/>
    </location>
</feature>
<feature type="compositionally biased region" description="Basic and acidic residues" evidence="4">
    <location>
        <begin position="578"/>
        <end position="596"/>
    </location>
</feature>
<dbReference type="STRING" id="161767.ENSAPEP00000004050"/>
<feature type="region of interest" description="Disordered" evidence="4">
    <location>
        <begin position="427"/>
        <end position="679"/>
    </location>
</feature>
<feature type="compositionally biased region" description="Basic and acidic residues" evidence="4">
    <location>
        <begin position="1250"/>
        <end position="1270"/>
    </location>
</feature>
<dbReference type="InterPro" id="IPR019139">
    <property type="entry name" value="LRRFIP1/2"/>
</dbReference>
<comment type="similarity">
    <text evidence="1">Belongs to the LRRFIP family.</text>
</comment>
<feature type="compositionally biased region" description="Polar residues" evidence="4">
    <location>
        <begin position="309"/>
        <end position="326"/>
    </location>
</feature>
<feature type="compositionally biased region" description="Basic and acidic residues" evidence="4">
    <location>
        <begin position="75"/>
        <end position="87"/>
    </location>
</feature>
<feature type="compositionally biased region" description="Polar residues" evidence="4">
    <location>
        <begin position="1093"/>
        <end position="1104"/>
    </location>
</feature>
<dbReference type="Ensembl" id="ENSAPET00000004160.1">
    <property type="protein sequence ID" value="ENSAPEP00000004050.1"/>
    <property type="gene ID" value="ENSAPEG00000002932.1"/>
</dbReference>
<feature type="compositionally biased region" description="Basic and acidic residues" evidence="4">
    <location>
        <begin position="1390"/>
        <end position="1401"/>
    </location>
</feature>
<feature type="compositionally biased region" description="Polar residues" evidence="4">
    <location>
        <begin position="1177"/>
        <end position="1196"/>
    </location>
</feature>
<feature type="compositionally biased region" description="Basic and acidic residues" evidence="4">
    <location>
        <begin position="1136"/>
        <end position="1163"/>
    </location>
</feature>
<evidence type="ECO:0008006" key="7">
    <source>
        <dbReference type="Google" id="ProtNLM"/>
    </source>
</evidence>
<protein>
    <recommendedName>
        <fullName evidence="7">Leucine rich repeat (in FLII) interacting protein 1a</fullName>
    </recommendedName>
</protein>
<name>A0A3P8RWJ3_AMPPE</name>
<feature type="coiled-coil region" evidence="3">
    <location>
        <begin position="116"/>
        <end position="223"/>
    </location>
</feature>
<sequence>MGTQGTGRKRSTKKERSTAEDDALNLIAREAEARLAAKRAARAEAREIRMKELERQQKELSDEDERMSVGSRGSVRVEDRDYLEKGSRAASALTAGTLTSLGGTSSRRGSGETALTVDAESSIREIKDALAEVEEKYRKAMVSNAQLDNEKNNLMYQVDTLKDSLMELEELLSESRREYEEKVKEYEREKHAHGVLQFQFSEMKEMLKQSEELLNDIRQLRMKQDSFVREISDLQETVEWKDKKIGALERQKEYTDAIRIERDELREEVVQLKDILKKHGIVLGPDLNINGDVGESEVDGSPGADPASRSAQDSQTSPTEGNSMLGNTEETEMRSSREEEVDPEQQQEMLQEVKENHLSSEIDSLNSTLCNVADVDTSSEKQLSEEQQANLPTEEDGIRQSGLSKDLTVDIHDSPTTEAKDVIAYSSEPQHIHPVTSPEENVSETEISEGGNLKETRYSNLGEAETKNNSVETHSDVRDTCTNLYEKQNNKQEGAEESDLSNTEPCPQQKATQDVMKESVSDESVPAASNTEPQQGCENADEADNIEAEEIPGKSASGKKKKKKKKGKKKGGTQDNKNQQKDGTNKENKTDKDEGSAARNDGSTTEPKSGGPVTETFEESKVDQVKKEQDKQETVEADAVEPTEPTENFSNSEAVKEPRTDHLSNENDEKQTLETKTLDNVEVVNLTVVNMDQLMDKQNEEQPLETETVESVHAVEHTERFSHVDTLKESRTDSNNNGQDEEQTLETETVESVEAVEPPAETLKETKTDSKNNGQDEEQTLETETVESVEAVEPPAETLKETRTDSNNNGQDEEQTLETETVESVEAMEPPAEALKETRTDSKNNGQHEEQTLETETVESVEAMEPPAEALKETRTDSKNNGQHEEQTLETETLESVEAVEPPAETLKETRTDSKNNGQHEEQTLETETLESVEAMEPPAETLKETRTDSKNNGQHEEQTLETETVESVVAVEPPAETLKETRTDSKNNGQHEEQTLETESAESIEAVEPPAETLKETRTDSKNNGQDEEQTLETETVESAEAVEPPAETLKEFRTDSKNNEQDDKLTSETENEEECETIPSLHPEASLCKSDFNSKSTESTDGLGTKSVDDSESKVLYTKSEIVGQVEAEVESADEMKPECTTKKPENSLETCSKESTEAESHMSSNDDVAANESEFINSSESKDNTSVSLPSTEDFNDDFKSLSESEPLAAMNLGNNDPPMKDSDQALEEATEAVADDGDAGAEIEEECIHQGRTGREDLNGDLKEPGDLVEPDCSLHDEKSDKTPSLTNTTEALASGKNLKAVVQNEQLDDAESKILECMDPIEESNAEEKTEEINTNAALDTPECPMEATENGSDTEQETDVPEDSGLKDSQHVKESELSLCPLDEQPHDSKDKCESNDLSQPTQLLSDEDDGEDDEGMSFDFDDMDMEAAVVSDLPKNSEQEEVEEGVEVMLDEATSGSSVLCQSNTQSNENTQVNPVESNDEKCTVDRDNQVDALDEKSNTAPQEAQNSLVNVEAASEEVENVCEEEKNTPKEEAGIADDPRHIAEEGKVLSVGGLGAVAESIKQTVCSLVEEGLDVVRNELQVEGLDLPKSTDQVDTNKEAPQPGRDVKKSSKKGKGKGKDDCKMS</sequence>
<evidence type="ECO:0000313" key="6">
    <source>
        <dbReference type="Proteomes" id="UP000265080"/>
    </source>
</evidence>
<feature type="region of interest" description="Disordered" evidence="4">
    <location>
        <begin position="1323"/>
        <end position="1428"/>
    </location>
</feature>
<evidence type="ECO:0000256" key="2">
    <source>
        <dbReference type="ARBA" id="ARBA00023054"/>
    </source>
</evidence>
<organism evidence="5 6">
    <name type="scientific">Amphiprion percula</name>
    <name type="common">Orange clownfish</name>
    <name type="synonym">Lutjanus percula</name>
    <dbReference type="NCBI Taxonomy" id="161767"/>
    <lineage>
        <taxon>Eukaryota</taxon>
        <taxon>Metazoa</taxon>
        <taxon>Chordata</taxon>
        <taxon>Craniata</taxon>
        <taxon>Vertebrata</taxon>
        <taxon>Euteleostomi</taxon>
        <taxon>Actinopterygii</taxon>
        <taxon>Neopterygii</taxon>
        <taxon>Teleostei</taxon>
        <taxon>Neoteleostei</taxon>
        <taxon>Acanthomorphata</taxon>
        <taxon>Ovalentaria</taxon>
        <taxon>Pomacentridae</taxon>
        <taxon>Amphiprion</taxon>
    </lineage>
</organism>
<feature type="compositionally biased region" description="Acidic residues" evidence="4">
    <location>
        <begin position="811"/>
        <end position="823"/>
    </location>
</feature>
<feature type="compositionally biased region" description="Low complexity" evidence="4">
    <location>
        <begin position="752"/>
        <end position="761"/>
    </location>
</feature>
<feature type="compositionally biased region" description="Basic and acidic residues" evidence="4">
    <location>
        <begin position="834"/>
        <end position="851"/>
    </location>
</feature>
<reference evidence="5" key="3">
    <citation type="submission" date="2025-09" db="UniProtKB">
        <authorList>
            <consortium name="Ensembl"/>
        </authorList>
    </citation>
    <scope>IDENTIFICATION</scope>
</reference>
<feature type="compositionally biased region" description="Acidic residues" evidence="4">
    <location>
        <begin position="1027"/>
        <end position="1039"/>
    </location>
</feature>
<feature type="compositionally biased region" description="Basic and acidic residues" evidence="4">
    <location>
        <begin position="1050"/>
        <end position="1069"/>
    </location>
</feature>
<dbReference type="Gene3D" id="1.20.5.4090">
    <property type="match status" value="1"/>
</dbReference>